<keyword evidence="14" id="KW-1185">Reference proteome</keyword>
<feature type="domain" description="Reverse transcriptase" evidence="12">
    <location>
        <begin position="97"/>
        <end position="323"/>
    </location>
</feature>
<evidence type="ECO:0000259" key="12">
    <source>
        <dbReference type="PROSITE" id="PS50878"/>
    </source>
</evidence>
<dbReference type="Pfam" id="PF08388">
    <property type="entry name" value="GIIM"/>
    <property type="match status" value="1"/>
</dbReference>
<evidence type="ECO:0000256" key="10">
    <source>
        <dbReference type="ARBA" id="ARBA00048173"/>
    </source>
</evidence>
<dbReference type="RefSeq" id="WP_257636633.1">
    <property type="nucleotide sequence ID" value="NZ_JANIIC010000197.1"/>
</dbReference>
<keyword evidence="2 13" id="KW-0808">Transferase</keyword>
<dbReference type="InterPro" id="IPR030931">
    <property type="entry name" value="Group_II_RT_mat"/>
</dbReference>
<evidence type="ECO:0000256" key="4">
    <source>
        <dbReference type="ARBA" id="ARBA00022723"/>
    </source>
</evidence>
<dbReference type="InterPro" id="IPR013597">
    <property type="entry name" value="Mat_intron_G2"/>
</dbReference>
<dbReference type="PANTHER" id="PTHR34047:SF8">
    <property type="entry name" value="PROTEIN YKFC"/>
    <property type="match status" value="1"/>
</dbReference>
<reference evidence="13" key="1">
    <citation type="submission" date="2022-06" db="EMBL/GenBank/DDBJ databases">
        <title>WGS of actinobacteria.</title>
        <authorList>
            <person name="Thawai C."/>
        </authorList>
    </citation>
    <scope>NUCLEOTIDE SEQUENCE</scope>
    <source>
        <strain evidence="13">DSM 42010</strain>
    </source>
</reference>
<dbReference type="GO" id="GO:0051607">
    <property type="term" value="P:defense response to virus"/>
    <property type="evidence" value="ECO:0007669"/>
    <property type="project" value="UniProtKB-KW"/>
</dbReference>
<dbReference type="GO" id="GO:0003964">
    <property type="term" value="F:RNA-directed DNA polymerase activity"/>
    <property type="evidence" value="ECO:0007669"/>
    <property type="project" value="UniProtKB-KW"/>
</dbReference>
<evidence type="ECO:0000256" key="8">
    <source>
        <dbReference type="ARBA" id="ARBA00025589"/>
    </source>
</evidence>
<comment type="similarity">
    <text evidence="9">Belongs to the bacterial reverse transcriptase family.</text>
</comment>
<dbReference type="PROSITE" id="PS50878">
    <property type="entry name" value="RT_POL"/>
    <property type="match status" value="1"/>
</dbReference>
<dbReference type="PRINTS" id="PR00866">
    <property type="entry name" value="RNADNAPOLMS"/>
</dbReference>
<keyword evidence="7" id="KW-0051">Antiviral defense</keyword>
<dbReference type="InterPro" id="IPR051083">
    <property type="entry name" value="GrpII_Intron_Splice-Mob/Def"/>
</dbReference>
<dbReference type="GO" id="GO:0003723">
    <property type="term" value="F:RNA binding"/>
    <property type="evidence" value="ECO:0007669"/>
    <property type="project" value="InterPro"/>
</dbReference>
<dbReference type="Gene3D" id="3.30.70.270">
    <property type="match status" value="1"/>
</dbReference>
<protein>
    <recommendedName>
        <fullName evidence="1">RNA-directed DNA polymerase</fullName>
        <ecNumber evidence="1">2.7.7.49</ecNumber>
    </recommendedName>
</protein>
<dbReference type="PANTHER" id="PTHR34047">
    <property type="entry name" value="NUCLEAR INTRON MATURASE 1, MITOCHONDRIAL-RELATED"/>
    <property type="match status" value="1"/>
</dbReference>
<dbReference type="EC" id="2.7.7.49" evidence="1"/>
<evidence type="ECO:0000256" key="5">
    <source>
        <dbReference type="ARBA" id="ARBA00022842"/>
    </source>
</evidence>
<evidence type="ECO:0000256" key="2">
    <source>
        <dbReference type="ARBA" id="ARBA00022679"/>
    </source>
</evidence>
<dbReference type="InterPro" id="IPR000123">
    <property type="entry name" value="Reverse_transcriptase_msDNA"/>
</dbReference>
<feature type="compositionally biased region" description="Basic and acidic residues" evidence="11">
    <location>
        <begin position="1"/>
        <end position="12"/>
    </location>
</feature>
<dbReference type="CDD" id="cd01651">
    <property type="entry name" value="RT_G2_intron"/>
    <property type="match status" value="1"/>
</dbReference>
<keyword evidence="5" id="KW-0460">Magnesium</keyword>
<dbReference type="AlphaFoldDB" id="A0A9X2M6E0"/>
<keyword evidence="6 13" id="KW-0695">RNA-directed DNA polymerase</keyword>
<evidence type="ECO:0000313" key="13">
    <source>
        <dbReference type="EMBL" id="MCQ8836611.1"/>
    </source>
</evidence>
<sequence length="472" mass="53516">MAARAGHDDRRNTALAVPTGEGPVHSGSAPEERSGRSARHTEDAHRDGELSLWELMLSKENLLAALNRVEVNRGAPGVDGMTTAELRPWLLVHWLAVRAELDAGTYRPVPVRQVIIPKPGGGERILGVPRVLDRLIQQAIAQVLVPIFDPGFSGSSFGFRPGRSAHQAVRVARRAIEDGSRWVVDLDLDRFFDRVQHDVLMARVARRVGDRGVLKLIRGYLDAGIMVDGVKMPSAEGTPQGSPLSPVLSNIMLDDLDRELFKRGHRFVRYADDVRVFVRSRRAAHRVLGSVTAVVEQRLKLKVNRDKSKVVPASVMTMLGFGFYFVRGGKVRVRADPKALVRLKVRIRELTSRRWSIAMDERIARVNRFTTGWMGCFQLADTPKVFQALDKWLHRRMRQIRWKEWKRYAAKRRNLRALGIPEQPAREWAASNKGYWRIAGSVVLQRALPNAYWDDLGLRMLKPTWQRLRSAR</sequence>
<dbReference type="NCBIfam" id="TIGR04416">
    <property type="entry name" value="group_II_RT_mat"/>
    <property type="match status" value="1"/>
</dbReference>
<dbReference type="InterPro" id="IPR000477">
    <property type="entry name" value="RT_dom"/>
</dbReference>
<comment type="catalytic activity">
    <reaction evidence="10">
        <text>DNA(n) + a 2'-deoxyribonucleoside 5'-triphosphate = DNA(n+1) + diphosphate</text>
        <dbReference type="Rhea" id="RHEA:22508"/>
        <dbReference type="Rhea" id="RHEA-COMP:17339"/>
        <dbReference type="Rhea" id="RHEA-COMP:17340"/>
        <dbReference type="ChEBI" id="CHEBI:33019"/>
        <dbReference type="ChEBI" id="CHEBI:61560"/>
        <dbReference type="ChEBI" id="CHEBI:173112"/>
        <dbReference type="EC" id="2.7.7.49"/>
    </reaction>
</comment>
<accession>A0A9X2M6E0</accession>
<evidence type="ECO:0000256" key="3">
    <source>
        <dbReference type="ARBA" id="ARBA00022695"/>
    </source>
</evidence>
<dbReference type="InterPro" id="IPR043128">
    <property type="entry name" value="Rev_trsase/Diguanyl_cyclase"/>
</dbReference>
<gene>
    <name evidence="13" type="primary">ltrA</name>
    <name evidence="13" type="ORF">NQU54_48425</name>
</gene>
<dbReference type="EMBL" id="JANIIC010000197">
    <property type="protein sequence ID" value="MCQ8836611.1"/>
    <property type="molecule type" value="Genomic_DNA"/>
</dbReference>
<dbReference type="Proteomes" id="UP001142400">
    <property type="component" value="Unassembled WGS sequence"/>
</dbReference>
<evidence type="ECO:0000256" key="11">
    <source>
        <dbReference type="SAM" id="MobiDB-lite"/>
    </source>
</evidence>
<evidence type="ECO:0000256" key="6">
    <source>
        <dbReference type="ARBA" id="ARBA00022918"/>
    </source>
</evidence>
<comment type="function">
    <text evidence="8">Poorly processive, error-prone DNA polymerase involved in untargeted mutagenesis. Copies undamaged DNA at stalled replication forks, which arise in vivo from mismatched or misaligned primer ends. These misaligned primers can be extended by PolIV. Exhibits no 3'-5' exonuclease (proofreading) activity. May be involved in translesional synthesis, in conjunction with the beta clamp from PolIII.</text>
</comment>
<comment type="caution">
    <text evidence="13">The sequence shown here is derived from an EMBL/GenBank/DDBJ whole genome shotgun (WGS) entry which is preliminary data.</text>
</comment>
<dbReference type="Pfam" id="PF00078">
    <property type="entry name" value="RVT_1"/>
    <property type="match status" value="1"/>
</dbReference>
<dbReference type="GO" id="GO:0046872">
    <property type="term" value="F:metal ion binding"/>
    <property type="evidence" value="ECO:0007669"/>
    <property type="project" value="UniProtKB-KW"/>
</dbReference>
<keyword evidence="4" id="KW-0479">Metal-binding</keyword>
<feature type="region of interest" description="Disordered" evidence="11">
    <location>
        <begin position="1"/>
        <end position="45"/>
    </location>
</feature>
<dbReference type="InterPro" id="IPR043502">
    <property type="entry name" value="DNA/RNA_pol_sf"/>
</dbReference>
<evidence type="ECO:0000256" key="1">
    <source>
        <dbReference type="ARBA" id="ARBA00012493"/>
    </source>
</evidence>
<proteinExistence type="inferred from homology"/>
<evidence type="ECO:0000256" key="9">
    <source>
        <dbReference type="ARBA" id="ARBA00034120"/>
    </source>
</evidence>
<organism evidence="13 14">
    <name type="scientific">Streptomyces malaysiensis subsp. samsunensis</name>
    <dbReference type="NCBI Taxonomy" id="459658"/>
    <lineage>
        <taxon>Bacteria</taxon>
        <taxon>Bacillati</taxon>
        <taxon>Actinomycetota</taxon>
        <taxon>Actinomycetes</taxon>
        <taxon>Kitasatosporales</taxon>
        <taxon>Streptomycetaceae</taxon>
        <taxon>Streptomyces</taxon>
        <taxon>Streptomyces violaceusniger group</taxon>
    </lineage>
</organism>
<keyword evidence="3 13" id="KW-0548">Nucleotidyltransferase</keyword>
<dbReference type="SUPFAM" id="SSF56672">
    <property type="entry name" value="DNA/RNA polymerases"/>
    <property type="match status" value="1"/>
</dbReference>
<name>A0A9X2M6E0_STRMQ</name>
<evidence type="ECO:0000256" key="7">
    <source>
        <dbReference type="ARBA" id="ARBA00023118"/>
    </source>
</evidence>
<evidence type="ECO:0000313" key="14">
    <source>
        <dbReference type="Proteomes" id="UP001142400"/>
    </source>
</evidence>
<feature type="compositionally biased region" description="Basic and acidic residues" evidence="11">
    <location>
        <begin position="30"/>
        <end position="45"/>
    </location>
</feature>